<dbReference type="PANTHER" id="PTHR42061:SF6">
    <property type="entry name" value="ENDO-CHITOSANASE"/>
    <property type="match status" value="1"/>
</dbReference>
<evidence type="ECO:0000313" key="12">
    <source>
        <dbReference type="EMBL" id="AEO60909.1"/>
    </source>
</evidence>
<comment type="catalytic activity">
    <reaction evidence="1 10">
        <text>Endohydrolysis of beta-(1-&gt;4)-linkages between D-glucosamine residues in a partly acetylated chitosan.</text>
        <dbReference type="EC" id="3.2.1.132"/>
    </reaction>
</comment>
<evidence type="ECO:0000256" key="1">
    <source>
        <dbReference type="ARBA" id="ARBA00000405"/>
    </source>
</evidence>
<feature type="region of interest" description="Disordered" evidence="11">
    <location>
        <begin position="254"/>
        <end position="273"/>
    </location>
</feature>
<keyword evidence="5 10" id="KW-0732">Signal</keyword>
<dbReference type="VEuPathDB" id="FungiDB:MYCTH_109821"/>
<dbReference type="RefSeq" id="XP_003666154.1">
    <property type="nucleotide sequence ID" value="XM_003666106.1"/>
</dbReference>
<dbReference type="HOGENOM" id="CLU_046555_0_0_1"/>
<proteinExistence type="inferred from homology"/>
<keyword evidence="13" id="KW-1185">Reference proteome</keyword>
<keyword evidence="6 10" id="KW-0378">Hydrolase</keyword>
<dbReference type="GO" id="GO:0000272">
    <property type="term" value="P:polysaccharide catabolic process"/>
    <property type="evidence" value="ECO:0007669"/>
    <property type="project" value="UniProtKB-KW"/>
</dbReference>
<feature type="compositionally biased region" description="Gly residues" evidence="11">
    <location>
        <begin position="254"/>
        <end position="272"/>
    </location>
</feature>
<dbReference type="InterPro" id="IPR009939">
    <property type="entry name" value="Chitosanase_fungal"/>
</dbReference>
<feature type="signal peptide" evidence="10">
    <location>
        <begin position="1"/>
        <end position="18"/>
    </location>
</feature>
<keyword evidence="9 10" id="KW-0624">Polysaccharide degradation</keyword>
<comment type="function">
    <text evidence="10">Chitosanase catalyzing the endo-type cleavage of chitosan, the deacylated form of chitin. Chitosanase may be crucial in the degradation of the deacetylated portion of chitin in the fungal cell wall.</text>
</comment>
<dbReference type="KEGG" id="mtm:MYCTH_109821"/>
<dbReference type="Proteomes" id="UP000007322">
    <property type="component" value="Chromosome 6"/>
</dbReference>
<dbReference type="PANTHER" id="PTHR42061">
    <property type="entry name" value="ENDO-CHITOSANASE"/>
    <property type="match status" value="1"/>
</dbReference>
<evidence type="ECO:0000256" key="7">
    <source>
        <dbReference type="ARBA" id="ARBA00023277"/>
    </source>
</evidence>
<dbReference type="InParanoid" id="G2QLS9"/>
<keyword evidence="8 10" id="KW-0326">Glycosidase</keyword>
<gene>
    <name evidence="12" type="ORF">MYCTH_109821</name>
</gene>
<dbReference type="OrthoDB" id="4756206at2759"/>
<organism evidence="12 13">
    <name type="scientific">Thermothelomyces thermophilus (strain ATCC 42464 / BCRC 31852 / DSM 1799)</name>
    <name type="common">Sporotrichum thermophile</name>
    <dbReference type="NCBI Taxonomy" id="573729"/>
    <lineage>
        <taxon>Eukaryota</taxon>
        <taxon>Fungi</taxon>
        <taxon>Dikarya</taxon>
        <taxon>Ascomycota</taxon>
        <taxon>Pezizomycotina</taxon>
        <taxon>Sordariomycetes</taxon>
        <taxon>Sordariomycetidae</taxon>
        <taxon>Sordariales</taxon>
        <taxon>Chaetomiaceae</taxon>
        <taxon>Thermothelomyces</taxon>
    </lineage>
</organism>
<name>G2QLS9_THET4</name>
<sequence length="312" mass="32524">MRNQVLLSALVGAAGVAARDVPSNVQSFYDSLKAKGACSNKLATGFYANDDGPNTFAYCGDHLSDYNVIYLKGSGSAFADMDIDCDGEQNGKGDDGRCGNSQDTQAITSFQDIVEGYKKGVKDLNAYVHPYVVFGNTGSKSGWKTFDPQKYGIKPLSVMAVVCNNKLIYGVWGDENGDDGDKPMVGEASISLATACFGTSMTGNNGHDETDVLYIAFPGDDAVPGADGANWGADSWQAFESSIEGLGNKLIQRIGGGDPGNGGGDDPGNGGDGFDDCEWPGHCEGASCSTDDDCSDPWACINGKCGTDPALL</sequence>
<comment type="subcellular location">
    <subcellularLocation>
        <location evidence="2 10">Secreted</location>
    </subcellularLocation>
</comment>
<feature type="chain" id="PRO_5005131383" description="Endo-chitosanase" evidence="10">
    <location>
        <begin position="19"/>
        <end position="312"/>
    </location>
</feature>
<accession>G2QLS9</accession>
<evidence type="ECO:0000256" key="8">
    <source>
        <dbReference type="ARBA" id="ARBA00023295"/>
    </source>
</evidence>
<comment type="similarity">
    <text evidence="3 10">Belongs to the glycosyl hydrolase 75 family.</text>
</comment>
<evidence type="ECO:0000256" key="2">
    <source>
        <dbReference type="ARBA" id="ARBA00004613"/>
    </source>
</evidence>
<evidence type="ECO:0000313" key="13">
    <source>
        <dbReference type="Proteomes" id="UP000007322"/>
    </source>
</evidence>
<dbReference type="eggNOG" id="ENOG502S39Y">
    <property type="taxonomic scope" value="Eukaryota"/>
</dbReference>
<evidence type="ECO:0000256" key="11">
    <source>
        <dbReference type="SAM" id="MobiDB-lite"/>
    </source>
</evidence>
<dbReference type="EMBL" id="CP003007">
    <property type="protein sequence ID" value="AEO60909.1"/>
    <property type="molecule type" value="Genomic_DNA"/>
</dbReference>
<dbReference type="GeneID" id="11514291"/>
<protein>
    <recommendedName>
        <fullName evidence="10">Endo-chitosanase</fullName>
        <ecNumber evidence="10">3.2.1.132</ecNumber>
    </recommendedName>
</protein>
<evidence type="ECO:0000256" key="6">
    <source>
        <dbReference type="ARBA" id="ARBA00022801"/>
    </source>
</evidence>
<evidence type="ECO:0000256" key="10">
    <source>
        <dbReference type="RuleBase" id="RU361208"/>
    </source>
</evidence>
<keyword evidence="7" id="KW-0119">Carbohydrate metabolism</keyword>
<dbReference type="Pfam" id="PF07335">
    <property type="entry name" value="Glyco_hydro_75"/>
    <property type="match status" value="1"/>
</dbReference>
<reference evidence="12 13" key="1">
    <citation type="journal article" date="2011" name="Nat. Biotechnol.">
        <title>Comparative genomic analysis of the thermophilic biomass-degrading fungi Myceliophthora thermophila and Thielavia terrestris.</title>
        <authorList>
            <person name="Berka R.M."/>
            <person name="Grigoriev I.V."/>
            <person name="Otillar R."/>
            <person name="Salamov A."/>
            <person name="Grimwood J."/>
            <person name="Reid I."/>
            <person name="Ishmael N."/>
            <person name="John T."/>
            <person name="Darmond C."/>
            <person name="Moisan M.-C."/>
            <person name="Henrissat B."/>
            <person name="Coutinho P.M."/>
            <person name="Lombard V."/>
            <person name="Natvig D.O."/>
            <person name="Lindquist E."/>
            <person name="Schmutz J."/>
            <person name="Lucas S."/>
            <person name="Harris P."/>
            <person name="Powlowski J."/>
            <person name="Bellemare A."/>
            <person name="Taylor D."/>
            <person name="Butler G."/>
            <person name="de Vries R.P."/>
            <person name="Allijn I.E."/>
            <person name="van den Brink J."/>
            <person name="Ushinsky S."/>
            <person name="Storms R."/>
            <person name="Powell A.J."/>
            <person name="Paulsen I.T."/>
            <person name="Elbourne L.D.H."/>
            <person name="Baker S.E."/>
            <person name="Magnuson J."/>
            <person name="LaBoissiere S."/>
            <person name="Clutterbuck A.J."/>
            <person name="Martinez D."/>
            <person name="Wogulis M."/>
            <person name="de Leon A.L."/>
            <person name="Rey M.W."/>
            <person name="Tsang A."/>
        </authorList>
    </citation>
    <scope>NUCLEOTIDE SEQUENCE [LARGE SCALE GENOMIC DNA]</scope>
    <source>
        <strain evidence="13">ATCC 42464 / BCRC 31852 / DSM 1799</strain>
    </source>
</reference>
<evidence type="ECO:0000256" key="9">
    <source>
        <dbReference type="ARBA" id="ARBA00023326"/>
    </source>
</evidence>
<dbReference type="EC" id="3.2.1.132" evidence="10"/>
<dbReference type="GO" id="GO:0005576">
    <property type="term" value="C:extracellular region"/>
    <property type="evidence" value="ECO:0007669"/>
    <property type="project" value="UniProtKB-SubCell"/>
</dbReference>
<evidence type="ECO:0000256" key="5">
    <source>
        <dbReference type="ARBA" id="ARBA00022729"/>
    </source>
</evidence>
<evidence type="ECO:0000256" key="3">
    <source>
        <dbReference type="ARBA" id="ARBA00007799"/>
    </source>
</evidence>
<dbReference type="GO" id="GO:0016977">
    <property type="term" value="F:chitosanase activity"/>
    <property type="evidence" value="ECO:0007669"/>
    <property type="project" value="UniProtKB-EC"/>
</dbReference>
<evidence type="ECO:0000256" key="4">
    <source>
        <dbReference type="ARBA" id="ARBA00022525"/>
    </source>
</evidence>
<dbReference type="AlphaFoldDB" id="G2QLS9"/>
<dbReference type="OMA" id="DCDGVQG"/>
<keyword evidence="4" id="KW-0964">Secreted</keyword>